<dbReference type="Proteomes" id="UP000006727">
    <property type="component" value="Chromosome 8"/>
</dbReference>
<dbReference type="GO" id="GO:0009535">
    <property type="term" value="C:chloroplast thylakoid membrane"/>
    <property type="evidence" value="ECO:0000318"/>
    <property type="project" value="GO_Central"/>
</dbReference>
<reference evidence="3 5" key="1">
    <citation type="journal article" date="2008" name="Science">
        <title>The Physcomitrella genome reveals evolutionary insights into the conquest of land by plants.</title>
        <authorList>
            <person name="Rensing S."/>
            <person name="Lang D."/>
            <person name="Zimmer A."/>
            <person name="Terry A."/>
            <person name="Salamov A."/>
            <person name="Shapiro H."/>
            <person name="Nishiyama T."/>
            <person name="Perroud P.-F."/>
            <person name="Lindquist E."/>
            <person name="Kamisugi Y."/>
            <person name="Tanahashi T."/>
            <person name="Sakakibara K."/>
            <person name="Fujita T."/>
            <person name="Oishi K."/>
            <person name="Shin-I T."/>
            <person name="Kuroki Y."/>
            <person name="Toyoda A."/>
            <person name="Suzuki Y."/>
            <person name="Hashimoto A."/>
            <person name="Yamaguchi K."/>
            <person name="Sugano A."/>
            <person name="Kohara Y."/>
            <person name="Fujiyama A."/>
            <person name="Anterola A."/>
            <person name="Aoki S."/>
            <person name="Ashton N."/>
            <person name="Barbazuk W.B."/>
            <person name="Barker E."/>
            <person name="Bennetzen J."/>
            <person name="Bezanilla M."/>
            <person name="Blankenship R."/>
            <person name="Cho S.H."/>
            <person name="Dutcher S."/>
            <person name="Estelle M."/>
            <person name="Fawcett J.A."/>
            <person name="Gundlach H."/>
            <person name="Hanada K."/>
            <person name="Heyl A."/>
            <person name="Hicks K.A."/>
            <person name="Hugh J."/>
            <person name="Lohr M."/>
            <person name="Mayer K."/>
            <person name="Melkozernov A."/>
            <person name="Murata T."/>
            <person name="Nelson D."/>
            <person name="Pils B."/>
            <person name="Prigge M."/>
            <person name="Reiss B."/>
            <person name="Renner T."/>
            <person name="Rombauts S."/>
            <person name="Rushton P."/>
            <person name="Sanderfoot A."/>
            <person name="Schween G."/>
            <person name="Shiu S.-H."/>
            <person name="Stueber K."/>
            <person name="Theodoulou F.L."/>
            <person name="Tu H."/>
            <person name="Van de Peer Y."/>
            <person name="Verrier P.J."/>
            <person name="Waters E."/>
            <person name="Wood A."/>
            <person name="Yang L."/>
            <person name="Cove D."/>
            <person name="Cuming A."/>
            <person name="Hasebe M."/>
            <person name="Lucas S."/>
            <person name="Mishler D.B."/>
            <person name="Reski R."/>
            <person name="Grigoriev I."/>
            <person name="Quatrano R.S."/>
            <person name="Boore J.L."/>
        </authorList>
    </citation>
    <scope>NUCLEOTIDE SEQUENCE [LARGE SCALE GENOMIC DNA]</scope>
    <source>
        <strain evidence="4 5">cv. Gransden 2004</strain>
    </source>
</reference>
<dbReference type="GeneID" id="112285278"/>
<dbReference type="Gramene" id="Pp3c8_18060V3.2">
    <property type="protein sequence ID" value="Pp3c8_18060V3.2"/>
    <property type="gene ID" value="Pp3c8_18060"/>
</dbReference>
<dbReference type="PANTHER" id="PTHR31407:SF3">
    <property type="entry name" value="PSBP DOMAIN-CONTAINING PROTEIN 2, CHLOROPLASTIC"/>
    <property type="match status" value="1"/>
</dbReference>
<evidence type="ECO:0000259" key="2">
    <source>
        <dbReference type="Pfam" id="PF01789"/>
    </source>
</evidence>
<feature type="chain" id="PRO_5044576405" description="PsbP C-terminal domain-containing protein" evidence="1">
    <location>
        <begin position="21"/>
        <end position="282"/>
    </location>
</feature>
<evidence type="ECO:0000313" key="3">
    <source>
        <dbReference type="EMBL" id="PNR49842.1"/>
    </source>
</evidence>
<organism evidence="3">
    <name type="scientific">Physcomitrium patens</name>
    <name type="common">Spreading-leaved earth moss</name>
    <name type="synonym">Physcomitrella patens</name>
    <dbReference type="NCBI Taxonomy" id="3218"/>
    <lineage>
        <taxon>Eukaryota</taxon>
        <taxon>Viridiplantae</taxon>
        <taxon>Streptophyta</taxon>
        <taxon>Embryophyta</taxon>
        <taxon>Bryophyta</taxon>
        <taxon>Bryophytina</taxon>
        <taxon>Bryopsida</taxon>
        <taxon>Funariidae</taxon>
        <taxon>Funariales</taxon>
        <taxon>Funariaceae</taxon>
        <taxon>Physcomitrium</taxon>
    </lineage>
</organism>
<dbReference type="GO" id="GO:0019898">
    <property type="term" value="C:extrinsic component of membrane"/>
    <property type="evidence" value="ECO:0007669"/>
    <property type="project" value="InterPro"/>
</dbReference>
<dbReference type="EMBL" id="ABEU02000008">
    <property type="protein sequence ID" value="PNR49842.1"/>
    <property type="molecule type" value="Genomic_DNA"/>
</dbReference>
<dbReference type="GO" id="GO:0048564">
    <property type="term" value="P:photosystem I assembly"/>
    <property type="evidence" value="ECO:0000318"/>
    <property type="project" value="GO_Central"/>
</dbReference>
<dbReference type="GO" id="GO:0005509">
    <property type="term" value="F:calcium ion binding"/>
    <property type="evidence" value="ECO:0007669"/>
    <property type="project" value="InterPro"/>
</dbReference>
<dbReference type="Gene3D" id="3.40.1000.10">
    <property type="entry name" value="Mog1/PsbP, alpha/beta/alpha sandwich"/>
    <property type="match status" value="1"/>
</dbReference>
<dbReference type="SUPFAM" id="SSF55724">
    <property type="entry name" value="Mog1p/PsbP-like"/>
    <property type="match status" value="1"/>
</dbReference>
<reference evidence="4" key="3">
    <citation type="submission" date="2020-12" db="UniProtKB">
        <authorList>
            <consortium name="EnsemblPlants"/>
        </authorList>
    </citation>
    <scope>IDENTIFICATION</scope>
</reference>
<gene>
    <name evidence="4" type="primary">LOC112285278</name>
    <name evidence="3" type="ORF">PHYPA_011738</name>
</gene>
<dbReference type="RefSeq" id="XP_024381720.1">
    <property type="nucleotide sequence ID" value="XM_024525952.2"/>
</dbReference>
<dbReference type="Pfam" id="PF01789">
    <property type="entry name" value="PsbP"/>
    <property type="match status" value="1"/>
</dbReference>
<dbReference type="InterPro" id="IPR002683">
    <property type="entry name" value="PsbP_C"/>
</dbReference>
<accession>A0A2K1K7U3</accession>
<dbReference type="STRING" id="3218.A0A2K1K7U3"/>
<name>A0A2K1K7U3_PHYPA</name>
<dbReference type="AlphaFoldDB" id="A0A2K1K7U3"/>
<keyword evidence="5" id="KW-1185">Reference proteome</keyword>
<dbReference type="PaxDb" id="3218-PP1S212_61V6.1"/>
<dbReference type="NCBIfam" id="NF040946">
    <property type="entry name" value="PSII_PsbP"/>
    <property type="match status" value="1"/>
</dbReference>
<feature type="signal peptide" evidence="1">
    <location>
        <begin position="1"/>
        <end position="20"/>
    </location>
</feature>
<dbReference type="OMA" id="PLYILEY"/>
<feature type="domain" description="PsbP C-terminal" evidence="2">
    <location>
        <begin position="127"/>
        <end position="279"/>
    </location>
</feature>
<evidence type="ECO:0000313" key="5">
    <source>
        <dbReference type="Proteomes" id="UP000006727"/>
    </source>
</evidence>
<proteinExistence type="predicted"/>
<dbReference type="EnsemblPlants" id="Pp3c8_18060V3.2">
    <property type="protein sequence ID" value="Pp3c8_18060V3.2"/>
    <property type="gene ID" value="Pp3c8_18060"/>
</dbReference>
<dbReference type="PANTHER" id="PTHR31407">
    <property type="match status" value="1"/>
</dbReference>
<dbReference type="Gramene" id="Pp3c8_18060V3.1">
    <property type="protein sequence ID" value="Pp3c8_18060V3.1"/>
    <property type="gene ID" value="Pp3c8_18060"/>
</dbReference>
<keyword evidence="1" id="KW-0732">Signal</keyword>
<evidence type="ECO:0000313" key="4">
    <source>
        <dbReference type="EnsemblPlants" id="Pp3c8_18060V3.1"/>
    </source>
</evidence>
<reference evidence="3 5" key="2">
    <citation type="journal article" date="2018" name="Plant J.">
        <title>The Physcomitrella patens chromosome-scale assembly reveals moss genome structure and evolution.</title>
        <authorList>
            <person name="Lang D."/>
            <person name="Ullrich K.K."/>
            <person name="Murat F."/>
            <person name="Fuchs J."/>
            <person name="Jenkins J."/>
            <person name="Haas F.B."/>
            <person name="Piednoel M."/>
            <person name="Gundlach H."/>
            <person name="Van Bel M."/>
            <person name="Meyberg R."/>
            <person name="Vives C."/>
            <person name="Morata J."/>
            <person name="Symeonidi A."/>
            <person name="Hiss M."/>
            <person name="Muchero W."/>
            <person name="Kamisugi Y."/>
            <person name="Saleh O."/>
            <person name="Blanc G."/>
            <person name="Decker E.L."/>
            <person name="van Gessel N."/>
            <person name="Grimwood J."/>
            <person name="Hayes R.D."/>
            <person name="Graham S.W."/>
            <person name="Gunter L.E."/>
            <person name="McDaniel S.F."/>
            <person name="Hoernstein S.N.W."/>
            <person name="Larsson A."/>
            <person name="Li F.W."/>
            <person name="Perroud P.F."/>
            <person name="Phillips J."/>
            <person name="Ranjan P."/>
            <person name="Rokshar D.S."/>
            <person name="Rothfels C.J."/>
            <person name="Schneider L."/>
            <person name="Shu S."/>
            <person name="Stevenson D.W."/>
            <person name="Thummler F."/>
            <person name="Tillich M."/>
            <person name="Villarreal Aguilar J.C."/>
            <person name="Widiez T."/>
            <person name="Wong G.K."/>
            <person name="Wymore A."/>
            <person name="Zhang Y."/>
            <person name="Zimmer A.D."/>
            <person name="Quatrano R.S."/>
            <person name="Mayer K.F.X."/>
            <person name="Goodstein D."/>
            <person name="Casacuberta J.M."/>
            <person name="Vandepoele K."/>
            <person name="Reski R."/>
            <person name="Cuming A.C."/>
            <person name="Tuskan G.A."/>
            <person name="Maumus F."/>
            <person name="Salse J."/>
            <person name="Schmutz J."/>
            <person name="Rensing S.A."/>
        </authorList>
    </citation>
    <scope>NUCLEOTIDE SEQUENCE [LARGE SCALE GENOMIC DNA]</scope>
    <source>
        <strain evidence="4 5">cv. Gransden 2004</strain>
    </source>
</reference>
<dbReference type="GO" id="GO:0009654">
    <property type="term" value="C:photosystem II oxygen evolving complex"/>
    <property type="evidence" value="ECO:0007669"/>
    <property type="project" value="InterPro"/>
</dbReference>
<evidence type="ECO:0000256" key="1">
    <source>
        <dbReference type="SAM" id="SignalP"/>
    </source>
</evidence>
<dbReference type="EnsemblPlants" id="Pp3c8_18060V3.1">
    <property type="protein sequence ID" value="Pp3c8_18060V3.1"/>
    <property type="gene ID" value="Pp3c8_18060"/>
</dbReference>
<dbReference type="InterPro" id="IPR016123">
    <property type="entry name" value="Mog1/PsbP_a/b/a-sand"/>
</dbReference>
<sequence length="282" mass="30359">MGPMAMAMSTLQSCAVFALGSSARIAAEGLSAGRRWSGRSVPRAPLGLSARNSFEFCGEEDVVNGREGVFDLGASDRQESQGLAAVDLERSRWGRRDCLLAMAMSGVLVSPERARADETEAVDAPSLELYVDEKEGFKLLRPALWNKVEKAGATVLFEDPAKRGNTIGVVVNPVRIASLKDFGNPDVVADRLIAAERKKPSTNDAQLVRVLERQAQGDTPLYILEYTLDSTRGQKRVLSAVTVASKKLYILNITYVDSPAAPAPAASAEAFEQVLNSFDLLA</sequence>
<dbReference type="OrthoDB" id="2020701at2759"/>
<protein>
    <recommendedName>
        <fullName evidence="2">PsbP C-terminal domain-containing protein</fullName>
    </recommendedName>
</protein>